<sequence length="458" mass="51165">MRCLLFACLLLGSFPSFALDRFQVEGYALPNGLQLLLKPGNDRGHVAIRLVVGVGIDDFNCDEKELPHLLEHLLFSGIDASGEGGLEERMQALGGEWNAFTSNADTTFVIEAPAKNQRKVLDLLLALLTQTQFDDNAINAAKQVVEREDGGHYSHLQRWMDRQDLGHTASNQLAVELGLKCPERAEVDNLTRKQLDKVRKAWYAPNNMTLIVVGDLDKLLPAYLERAWGALEAVDPSEHLPLPDIKASAAHERSLIHGFVGGGAKLHWLVPEPVLEDIPDQTFDLLKDYLDWALYRQMRLAHGLSYGPWAERELFGSVGFMSLNADLERENVGEAEQVLEDMKAELLKNGLDAETFDRLKQAAIARQSWAVQGNSALADYYWSALGDYEDGRFTDPAKELQGVTLEEANKAMRELLLQPGYLRIEKPLISDDQLLWALGAVFGLLVLGVLGWRLHRKH</sequence>
<reference evidence="10 11" key="1">
    <citation type="submission" date="2016-10" db="EMBL/GenBank/DDBJ databases">
        <title>Comparative genome analysis of multiple Pseudomonas spp. focuses on biocontrol and plant growth promoting traits.</title>
        <authorList>
            <person name="Tao X.-Y."/>
            <person name="Taylor C.G."/>
        </authorList>
    </citation>
    <scope>NUCLEOTIDE SEQUENCE [LARGE SCALE GENOMIC DNA]</scope>
    <source>
        <strain evidence="10 11">39A2</strain>
    </source>
</reference>
<dbReference type="SUPFAM" id="SSF63411">
    <property type="entry name" value="LuxS/MPP-like metallohydrolase"/>
    <property type="match status" value="2"/>
</dbReference>
<dbReference type="PANTHER" id="PTHR43690:SF17">
    <property type="entry name" value="PROTEIN YHJJ"/>
    <property type="match status" value="1"/>
</dbReference>
<evidence type="ECO:0000256" key="3">
    <source>
        <dbReference type="ARBA" id="ARBA00022801"/>
    </source>
</evidence>
<dbReference type="OrthoDB" id="9811314at2"/>
<dbReference type="InterPro" id="IPR011249">
    <property type="entry name" value="Metalloenz_LuxS/M16"/>
</dbReference>
<dbReference type="InterPro" id="IPR007863">
    <property type="entry name" value="Peptidase_M16_C"/>
</dbReference>
<keyword evidence="2" id="KW-0645">Protease</keyword>
<comment type="caution">
    <text evidence="10">The sequence shown here is derived from an EMBL/GenBank/DDBJ whole genome shotgun (WGS) entry which is preliminary data.</text>
</comment>
<evidence type="ECO:0000313" key="10">
    <source>
        <dbReference type="EMBL" id="RON50944.1"/>
    </source>
</evidence>
<evidence type="ECO:0000256" key="7">
    <source>
        <dbReference type="SAM" id="SignalP"/>
    </source>
</evidence>
<dbReference type="EMBL" id="MOBP01000013">
    <property type="protein sequence ID" value="RON50944.1"/>
    <property type="molecule type" value="Genomic_DNA"/>
</dbReference>
<keyword evidence="6" id="KW-1133">Transmembrane helix</keyword>
<keyword evidence="7" id="KW-0732">Signal</keyword>
<keyword evidence="6" id="KW-0472">Membrane</keyword>
<evidence type="ECO:0000259" key="8">
    <source>
        <dbReference type="Pfam" id="PF00675"/>
    </source>
</evidence>
<feature type="domain" description="Peptidase M16 N-terminal" evidence="8">
    <location>
        <begin position="46"/>
        <end position="148"/>
    </location>
</feature>
<evidence type="ECO:0000313" key="11">
    <source>
        <dbReference type="Proteomes" id="UP000283627"/>
    </source>
</evidence>
<dbReference type="InterPro" id="IPR011765">
    <property type="entry name" value="Pept_M16_N"/>
</dbReference>
<dbReference type="GO" id="GO:0006508">
    <property type="term" value="P:proteolysis"/>
    <property type="evidence" value="ECO:0007669"/>
    <property type="project" value="UniProtKB-KW"/>
</dbReference>
<protein>
    <submittedName>
        <fullName evidence="10">Peptidase M16</fullName>
    </submittedName>
</protein>
<dbReference type="Proteomes" id="UP000283627">
    <property type="component" value="Unassembled WGS sequence"/>
</dbReference>
<keyword evidence="5" id="KW-0482">Metalloprotease</keyword>
<organism evidence="10 11">
    <name type="scientific">Pseudomonas frederiksbergensis</name>
    <dbReference type="NCBI Taxonomy" id="104087"/>
    <lineage>
        <taxon>Bacteria</taxon>
        <taxon>Pseudomonadati</taxon>
        <taxon>Pseudomonadota</taxon>
        <taxon>Gammaproteobacteria</taxon>
        <taxon>Pseudomonadales</taxon>
        <taxon>Pseudomonadaceae</taxon>
        <taxon>Pseudomonas</taxon>
    </lineage>
</organism>
<feature type="domain" description="Peptidase M16 C-terminal" evidence="9">
    <location>
        <begin position="189"/>
        <end position="362"/>
    </location>
</feature>
<keyword evidence="4" id="KW-0862">Zinc</keyword>
<dbReference type="PANTHER" id="PTHR43690">
    <property type="entry name" value="NARDILYSIN"/>
    <property type="match status" value="1"/>
</dbReference>
<dbReference type="Gene3D" id="3.30.830.10">
    <property type="entry name" value="Metalloenzyme, LuxS/M16 peptidase-like"/>
    <property type="match status" value="2"/>
</dbReference>
<dbReference type="Pfam" id="PF05193">
    <property type="entry name" value="Peptidase_M16_C"/>
    <property type="match status" value="1"/>
</dbReference>
<feature type="transmembrane region" description="Helical" evidence="6">
    <location>
        <begin position="434"/>
        <end position="454"/>
    </location>
</feature>
<gene>
    <name evidence="10" type="ORF">BK665_19435</name>
</gene>
<evidence type="ECO:0000256" key="4">
    <source>
        <dbReference type="ARBA" id="ARBA00022833"/>
    </source>
</evidence>
<evidence type="ECO:0000256" key="1">
    <source>
        <dbReference type="ARBA" id="ARBA00007261"/>
    </source>
</evidence>
<dbReference type="STRING" id="104087.PFAS1_10825"/>
<evidence type="ECO:0000256" key="2">
    <source>
        <dbReference type="ARBA" id="ARBA00022670"/>
    </source>
</evidence>
<keyword evidence="6" id="KW-0812">Transmembrane</keyword>
<dbReference type="RefSeq" id="WP_123408516.1">
    <property type="nucleotide sequence ID" value="NZ_MOBP01000013.1"/>
</dbReference>
<feature type="signal peptide" evidence="7">
    <location>
        <begin position="1"/>
        <end position="18"/>
    </location>
</feature>
<evidence type="ECO:0000256" key="5">
    <source>
        <dbReference type="ARBA" id="ARBA00023049"/>
    </source>
</evidence>
<accession>A0A423KE81</accession>
<proteinExistence type="inferred from homology"/>
<dbReference type="GO" id="GO:0046872">
    <property type="term" value="F:metal ion binding"/>
    <property type="evidence" value="ECO:0007669"/>
    <property type="project" value="InterPro"/>
</dbReference>
<name>A0A423KE81_9PSED</name>
<feature type="chain" id="PRO_5019387474" evidence="7">
    <location>
        <begin position="19"/>
        <end position="458"/>
    </location>
</feature>
<keyword evidence="3" id="KW-0378">Hydrolase</keyword>
<comment type="similarity">
    <text evidence="1">Belongs to the peptidase M16 family.</text>
</comment>
<evidence type="ECO:0000259" key="9">
    <source>
        <dbReference type="Pfam" id="PF05193"/>
    </source>
</evidence>
<evidence type="ECO:0000256" key="6">
    <source>
        <dbReference type="SAM" id="Phobius"/>
    </source>
</evidence>
<dbReference type="InterPro" id="IPR050626">
    <property type="entry name" value="Peptidase_M16"/>
</dbReference>
<dbReference type="GO" id="GO:0008237">
    <property type="term" value="F:metallopeptidase activity"/>
    <property type="evidence" value="ECO:0007669"/>
    <property type="project" value="UniProtKB-KW"/>
</dbReference>
<dbReference type="Pfam" id="PF00675">
    <property type="entry name" value="Peptidase_M16"/>
    <property type="match status" value="1"/>
</dbReference>
<dbReference type="AlphaFoldDB" id="A0A423KE81"/>